<dbReference type="Proteomes" id="UP000315759">
    <property type="component" value="Unassembled WGS sequence"/>
</dbReference>
<feature type="domain" description="Mycothiol-dependent maleylpyruvate isomerase metal-binding" evidence="1">
    <location>
        <begin position="24"/>
        <end position="145"/>
    </location>
</feature>
<dbReference type="PANTHER" id="PTHR40758:SF1">
    <property type="entry name" value="CONSERVED PROTEIN"/>
    <property type="match status" value="1"/>
</dbReference>
<dbReference type="InterPro" id="IPR017517">
    <property type="entry name" value="Maleyloyr_isom"/>
</dbReference>
<accession>A0A544W585</accession>
<reference evidence="2 3" key="1">
    <citation type="submission" date="2018-10" db="EMBL/GenBank/DDBJ databases">
        <title>Draft genome of Mycobacterium hodleri strain B.</title>
        <authorList>
            <person name="Amande T.J."/>
            <person name="Mcgenity T.J."/>
        </authorList>
    </citation>
    <scope>NUCLEOTIDE SEQUENCE [LARGE SCALE GENOMIC DNA]</scope>
    <source>
        <strain evidence="2 3">B</strain>
    </source>
</reference>
<dbReference type="GO" id="GO:0046872">
    <property type="term" value="F:metal ion binding"/>
    <property type="evidence" value="ECO:0007669"/>
    <property type="project" value="InterPro"/>
</dbReference>
<dbReference type="RefSeq" id="WP_142551257.1">
    <property type="nucleotide sequence ID" value="NZ_VIFX01000006.1"/>
</dbReference>
<gene>
    <name evidence="2" type="ORF">D8S82_06330</name>
</gene>
<dbReference type="AlphaFoldDB" id="A0A544W585"/>
<dbReference type="InterPro" id="IPR024344">
    <property type="entry name" value="MDMPI_metal-binding"/>
</dbReference>
<evidence type="ECO:0000313" key="2">
    <source>
        <dbReference type="EMBL" id="TQR87400.1"/>
    </source>
</evidence>
<protein>
    <submittedName>
        <fullName evidence="2">Maleylpyruvate isomerase family protein</fullName>
    </submittedName>
</protein>
<keyword evidence="3" id="KW-1185">Reference proteome</keyword>
<sequence>MVSRSPNTEKSSWLSHQGYIDTLQEQATRFSAALRDSAFDSRVPSCPDWTALDLVRHVVQVYAHKAAVLRAGKAVSGGDVDAAGDAPYPEALERHDAVVADLVGVLADLHPDDAAWTWMEGSGESTVGSWARRMAHEALVHRVDAELTAGMAISPVKDALAVDGVNEVLTWMAGDPDVVAEDDGAVGSAGSVLLDCGEVAWLVDVGDGRHVVTPVPAGASADARISSDPMALDLLLWGRPSQATWPAAAQVDRLRARITKGLL</sequence>
<dbReference type="SUPFAM" id="SSF109854">
    <property type="entry name" value="DinB/YfiT-like putative metalloenzymes"/>
    <property type="match status" value="1"/>
</dbReference>
<evidence type="ECO:0000259" key="1">
    <source>
        <dbReference type="Pfam" id="PF11716"/>
    </source>
</evidence>
<dbReference type="GO" id="GO:0005886">
    <property type="term" value="C:plasma membrane"/>
    <property type="evidence" value="ECO:0007669"/>
    <property type="project" value="TreeGrafter"/>
</dbReference>
<organism evidence="2 3">
    <name type="scientific">Mycolicibacterium hodleri</name>
    <dbReference type="NCBI Taxonomy" id="49897"/>
    <lineage>
        <taxon>Bacteria</taxon>
        <taxon>Bacillati</taxon>
        <taxon>Actinomycetota</taxon>
        <taxon>Actinomycetes</taxon>
        <taxon>Mycobacteriales</taxon>
        <taxon>Mycobacteriaceae</taxon>
        <taxon>Mycolicibacterium</taxon>
    </lineage>
</organism>
<keyword evidence="2" id="KW-0670">Pyruvate</keyword>
<dbReference type="GO" id="GO:0016853">
    <property type="term" value="F:isomerase activity"/>
    <property type="evidence" value="ECO:0007669"/>
    <property type="project" value="UniProtKB-KW"/>
</dbReference>
<dbReference type="Pfam" id="PF11716">
    <property type="entry name" value="MDMPI_N"/>
    <property type="match status" value="1"/>
</dbReference>
<dbReference type="EMBL" id="VIFX01000006">
    <property type="protein sequence ID" value="TQR87400.1"/>
    <property type="molecule type" value="Genomic_DNA"/>
</dbReference>
<name>A0A544W585_9MYCO</name>
<evidence type="ECO:0000313" key="3">
    <source>
        <dbReference type="Proteomes" id="UP000315759"/>
    </source>
</evidence>
<proteinExistence type="predicted"/>
<dbReference type="PANTHER" id="PTHR40758">
    <property type="entry name" value="CONSERVED PROTEIN"/>
    <property type="match status" value="1"/>
</dbReference>
<comment type="caution">
    <text evidence="2">The sequence shown here is derived from an EMBL/GenBank/DDBJ whole genome shotgun (WGS) entry which is preliminary data.</text>
</comment>
<dbReference type="NCBIfam" id="TIGR03083">
    <property type="entry name" value="maleylpyruvate isomerase family mycothiol-dependent enzyme"/>
    <property type="match status" value="1"/>
</dbReference>
<keyword evidence="2" id="KW-0413">Isomerase</keyword>
<dbReference type="InterPro" id="IPR034660">
    <property type="entry name" value="DinB/YfiT-like"/>
</dbReference>